<accession>A0A941JNS5</accession>
<evidence type="ECO:0000313" key="2">
    <source>
        <dbReference type="EMBL" id="MBR8670874.1"/>
    </source>
</evidence>
<dbReference type="AlphaFoldDB" id="A0A941JNS5"/>
<evidence type="ECO:0000256" key="1">
    <source>
        <dbReference type="ARBA" id="ARBA00023172"/>
    </source>
</evidence>
<protein>
    <recommendedName>
        <fullName evidence="3">Integrase</fullName>
    </recommendedName>
</protein>
<reference evidence="2" key="1">
    <citation type="submission" date="2021-04" db="EMBL/GenBank/DDBJ databases">
        <title>Genomic analysis of electroactive and textile dye degrading Bacillus circulans strain: DC10 isolated from constructed wetland-microbial fuel cells treating textile dye wastewaters.</title>
        <authorList>
            <person name="Patel D.U."/>
            <person name="Desai C.R."/>
        </authorList>
    </citation>
    <scope>NUCLEOTIDE SEQUENCE</scope>
    <source>
        <strain evidence="2">DC10</strain>
    </source>
</reference>
<evidence type="ECO:0008006" key="3">
    <source>
        <dbReference type="Google" id="ProtNLM"/>
    </source>
</evidence>
<dbReference type="GO" id="GO:0006310">
    <property type="term" value="P:DNA recombination"/>
    <property type="evidence" value="ECO:0007669"/>
    <property type="project" value="UniProtKB-KW"/>
</dbReference>
<dbReference type="GO" id="GO:0015074">
    <property type="term" value="P:DNA integration"/>
    <property type="evidence" value="ECO:0007669"/>
    <property type="project" value="InterPro"/>
</dbReference>
<dbReference type="EMBL" id="JAGTPX010000016">
    <property type="protein sequence ID" value="MBR8670874.1"/>
    <property type="molecule type" value="Genomic_DNA"/>
</dbReference>
<dbReference type="RefSeq" id="WP_016204999.1">
    <property type="nucleotide sequence ID" value="NZ_JAGTPX020000017.1"/>
</dbReference>
<comment type="caution">
    <text evidence="2">The sequence shown here is derived from an EMBL/GenBank/DDBJ whole genome shotgun (WGS) entry which is preliminary data.</text>
</comment>
<keyword evidence="1" id="KW-0233">DNA recombination</keyword>
<dbReference type="InterPro" id="IPR011010">
    <property type="entry name" value="DNA_brk_join_enz"/>
</dbReference>
<dbReference type="GO" id="GO:0003677">
    <property type="term" value="F:DNA binding"/>
    <property type="evidence" value="ECO:0007669"/>
    <property type="project" value="InterPro"/>
</dbReference>
<sequence length="53" mass="5974">MKYIQEALGHGSMQITSDVYSHVSKNIESDSIEKFENHTQKIILGAEKGHKTN</sequence>
<gene>
    <name evidence="2" type="ORF">KD144_15140</name>
</gene>
<dbReference type="Gene3D" id="1.10.443.10">
    <property type="entry name" value="Intergrase catalytic core"/>
    <property type="match status" value="1"/>
</dbReference>
<dbReference type="SUPFAM" id="SSF56349">
    <property type="entry name" value="DNA breaking-rejoining enzymes"/>
    <property type="match status" value="1"/>
</dbReference>
<organism evidence="2">
    <name type="scientific">Niallia circulans</name>
    <name type="common">Bacillus circulans</name>
    <dbReference type="NCBI Taxonomy" id="1397"/>
    <lineage>
        <taxon>Bacteria</taxon>
        <taxon>Bacillati</taxon>
        <taxon>Bacillota</taxon>
        <taxon>Bacilli</taxon>
        <taxon>Bacillales</taxon>
        <taxon>Bacillaceae</taxon>
        <taxon>Niallia</taxon>
    </lineage>
</organism>
<dbReference type="InterPro" id="IPR013762">
    <property type="entry name" value="Integrase-like_cat_sf"/>
</dbReference>
<name>A0A941JNS5_NIACI</name>
<proteinExistence type="predicted"/>